<dbReference type="GO" id="GO:0030479">
    <property type="term" value="C:actin cortical patch"/>
    <property type="evidence" value="ECO:0007669"/>
    <property type="project" value="TreeGrafter"/>
</dbReference>
<dbReference type="STRING" id="77020.A0A0M8MWL4"/>
<feature type="compositionally biased region" description="Low complexity" evidence="1">
    <location>
        <begin position="287"/>
        <end position="299"/>
    </location>
</feature>
<dbReference type="InterPro" id="IPR051702">
    <property type="entry name" value="SH3_domain_YSC84-like"/>
</dbReference>
<dbReference type="GO" id="GO:0051015">
    <property type="term" value="F:actin filament binding"/>
    <property type="evidence" value="ECO:0007669"/>
    <property type="project" value="TreeGrafter"/>
</dbReference>
<dbReference type="CDD" id="cd11525">
    <property type="entry name" value="SYLF_SH3YL1_like"/>
    <property type="match status" value="1"/>
</dbReference>
<dbReference type="OrthoDB" id="443981at2759"/>
<evidence type="ECO:0000256" key="1">
    <source>
        <dbReference type="SAM" id="MobiDB-lite"/>
    </source>
</evidence>
<dbReference type="VEuPathDB" id="FungiDB:Malapachy_2124"/>
<proteinExistence type="predicted"/>
<dbReference type="InterPro" id="IPR007461">
    <property type="entry name" value="Ysc84_actin-binding"/>
</dbReference>
<evidence type="ECO:0000313" key="4">
    <source>
        <dbReference type="Proteomes" id="UP000037751"/>
    </source>
</evidence>
<gene>
    <name evidence="3" type="ORF">Malapachy_2124</name>
</gene>
<reference evidence="3 4" key="1">
    <citation type="submission" date="2015-07" db="EMBL/GenBank/DDBJ databases">
        <title>Draft Genome Sequence of Malassezia furfur CBS1878 and Malassezia pachydermatis CBS1879.</title>
        <authorList>
            <person name="Triana S."/>
            <person name="Ohm R."/>
            <person name="Gonzalez A."/>
            <person name="DeCock H."/>
            <person name="Restrepo S."/>
            <person name="Celis A."/>
        </authorList>
    </citation>
    <scope>NUCLEOTIDE SEQUENCE [LARGE SCALE GENOMIC DNA]</scope>
    <source>
        <strain evidence="3 4">CBS 1879</strain>
    </source>
</reference>
<dbReference type="GeneID" id="28728491"/>
<dbReference type="Pfam" id="PF04366">
    <property type="entry name" value="Ysc84"/>
    <property type="match status" value="1"/>
</dbReference>
<feature type="domain" description="Ysc84 actin-binding" evidence="2">
    <location>
        <begin position="121"/>
        <end position="244"/>
    </location>
</feature>
<dbReference type="Proteomes" id="UP000037751">
    <property type="component" value="Unassembled WGS sequence"/>
</dbReference>
<dbReference type="PANTHER" id="PTHR15629:SF7">
    <property type="entry name" value="YSC84 ACTIN-BINDING DOMAIN-CONTAINING PROTEIN"/>
    <property type="match status" value="1"/>
</dbReference>
<sequence>MSYMDRFKQAARKAGTQASMYAQRAQTQLETQARNVQAGFTLPAECQRAASILQGFLADPSNPTSALNSIPKAVLLQAKGLAVFTVVKAGFVWSGKAGSGVVTARLPDGSWSAPSCIMTGGVGFGFQIGADITEFVIVMNSEEAVRSFGMSGNLTIGGNLSTSVGPIGTGAAVSSAIVHAAPMFTYSRSKGLYGGVSLEGTVLMERKDANAQFYGQPIPAMDLLTGKVPAPEAASVMYEVVEAAEQVDETGLPEQAYVPSQQYGQTAQTLYPEPTHADTVAAATEPKTASETGATTTTKTEAETELKT</sequence>
<organism evidence="3 4">
    <name type="scientific">Malassezia pachydermatis</name>
    <dbReference type="NCBI Taxonomy" id="77020"/>
    <lineage>
        <taxon>Eukaryota</taxon>
        <taxon>Fungi</taxon>
        <taxon>Dikarya</taxon>
        <taxon>Basidiomycota</taxon>
        <taxon>Ustilaginomycotina</taxon>
        <taxon>Malasseziomycetes</taxon>
        <taxon>Malasseziales</taxon>
        <taxon>Malasseziaceae</taxon>
        <taxon>Malassezia</taxon>
    </lineage>
</organism>
<dbReference type="InterPro" id="IPR033643">
    <property type="entry name" value="SYLF_SH3YL1-like"/>
</dbReference>
<dbReference type="GO" id="GO:0051666">
    <property type="term" value="P:actin cortical patch localization"/>
    <property type="evidence" value="ECO:0007669"/>
    <property type="project" value="TreeGrafter"/>
</dbReference>
<feature type="region of interest" description="Disordered" evidence="1">
    <location>
        <begin position="261"/>
        <end position="308"/>
    </location>
</feature>
<dbReference type="GO" id="GO:0051017">
    <property type="term" value="P:actin filament bundle assembly"/>
    <property type="evidence" value="ECO:0007669"/>
    <property type="project" value="TreeGrafter"/>
</dbReference>
<name>A0A0M8MWL4_9BASI</name>
<keyword evidence="4" id="KW-1185">Reference proteome</keyword>
<dbReference type="RefSeq" id="XP_017992872.1">
    <property type="nucleotide sequence ID" value="XM_018136616.1"/>
</dbReference>
<protein>
    <recommendedName>
        <fullName evidence="2">Ysc84 actin-binding domain-containing protein</fullName>
    </recommendedName>
</protein>
<dbReference type="AlphaFoldDB" id="A0A0M8MWL4"/>
<accession>A0A0M8MWL4</accession>
<dbReference type="GO" id="GO:0035091">
    <property type="term" value="F:phosphatidylinositol binding"/>
    <property type="evidence" value="ECO:0007669"/>
    <property type="project" value="TreeGrafter"/>
</dbReference>
<evidence type="ECO:0000313" key="3">
    <source>
        <dbReference type="EMBL" id="KOS15240.1"/>
    </source>
</evidence>
<dbReference type="EMBL" id="LGAV01000002">
    <property type="protein sequence ID" value="KOS15240.1"/>
    <property type="molecule type" value="Genomic_DNA"/>
</dbReference>
<dbReference type="PANTHER" id="PTHR15629">
    <property type="entry name" value="SH3YL1 PROTEIN"/>
    <property type="match status" value="1"/>
</dbReference>
<comment type="caution">
    <text evidence="3">The sequence shown here is derived from an EMBL/GenBank/DDBJ whole genome shotgun (WGS) entry which is preliminary data.</text>
</comment>
<evidence type="ECO:0000259" key="2">
    <source>
        <dbReference type="Pfam" id="PF04366"/>
    </source>
</evidence>